<dbReference type="InterPro" id="IPR028082">
    <property type="entry name" value="Peripla_BP_I"/>
</dbReference>
<proteinExistence type="predicted"/>
<evidence type="ECO:0000256" key="3">
    <source>
        <dbReference type="ARBA" id="ARBA00023163"/>
    </source>
</evidence>
<dbReference type="InterPro" id="IPR010982">
    <property type="entry name" value="Lambda_DNA-bd_dom_sf"/>
</dbReference>
<dbReference type="InterPro" id="IPR046335">
    <property type="entry name" value="LacI/GalR-like_sensor"/>
</dbReference>
<reference evidence="5 6" key="1">
    <citation type="submission" date="2023-07" db="EMBL/GenBank/DDBJ databases">
        <title>Comparative genomics of wheat-associated soil bacteria to identify genetic determinants of phenazine resistance.</title>
        <authorList>
            <person name="Mouncey N."/>
        </authorList>
    </citation>
    <scope>NUCLEOTIDE SEQUENCE [LARGE SCALE GENOMIC DNA]</scope>
    <source>
        <strain evidence="5 6">W1I3</strain>
    </source>
</reference>
<dbReference type="Proteomes" id="UP001236806">
    <property type="component" value="Unassembled WGS sequence"/>
</dbReference>
<dbReference type="PROSITE" id="PS50932">
    <property type="entry name" value="HTH_LACI_2"/>
    <property type="match status" value="1"/>
</dbReference>
<feature type="domain" description="HTH lacI-type" evidence="4">
    <location>
        <begin position="30"/>
        <end position="84"/>
    </location>
</feature>
<sequence>MWLGDDEGKEVSQEDTGVEVLQPGSRKHPVTIYDIAKEAGVSPSTVSRVFSRPERVSAATAKRIRDAAAALNFRINPLARALPTGRTGTLGLLLSDITNPVYFNLVRGAGRVASAEGYTLVLAESQEVPGLEAQAVERLLSLVDGLVLVGARLKDEDILRFVERKPVVLVNRTIASVPHVVPDITPGIKAAVNHLVSYGHRSVAFLSGPATSWMSKWRWETIMDEALQCGMSVVEIGPSSPTFEGGAEGLRRVRASGVTAVLTFNDVMAIGLLTACEDAGIAVPEELSIVGFDDIFVSEFTAPSLTSIRTPLGEAGENAFRRLVSTLKGIDEEVPSDLATGLIIRKSTGPSRRN</sequence>
<keyword evidence="6" id="KW-1185">Reference proteome</keyword>
<dbReference type="SMART" id="SM00354">
    <property type="entry name" value="HTH_LACI"/>
    <property type="match status" value="1"/>
</dbReference>
<name>A0ABU0PM90_9MICC</name>
<keyword evidence="3" id="KW-0804">Transcription</keyword>
<evidence type="ECO:0000256" key="2">
    <source>
        <dbReference type="ARBA" id="ARBA00023125"/>
    </source>
</evidence>
<keyword evidence="1" id="KW-0805">Transcription regulation</keyword>
<evidence type="ECO:0000259" key="4">
    <source>
        <dbReference type="PROSITE" id="PS50932"/>
    </source>
</evidence>
<dbReference type="Gene3D" id="1.10.260.40">
    <property type="entry name" value="lambda repressor-like DNA-binding domains"/>
    <property type="match status" value="1"/>
</dbReference>
<dbReference type="SUPFAM" id="SSF53822">
    <property type="entry name" value="Periplasmic binding protein-like I"/>
    <property type="match status" value="1"/>
</dbReference>
<evidence type="ECO:0000313" key="6">
    <source>
        <dbReference type="Proteomes" id="UP001236806"/>
    </source>
</evidence>
<dbReference type="CDD" id="cd06267">
    <property type="entry name" value="PBP1_LacI_sugar_binding-like"/>
    <property type="match status" value="1"/>
</dbReference>
<organism evidence="5 6">
    <name type="scientific">Pseudarthrobacter siccitolerans</name>
    <dbReference type="NCBI Taxonomy" id="861266"/>
    <lineage>
        <taxon>Bacteria</taxon>
        <taxon>Bacillati</taxon>
        <taxon>Actinomycetota</taxon>
        <taxon>Actinomycetes</taxon>
        <taxon>Micrococcales</taxon>
        <taxon>Micrococcaceae</taxon>
        <taxon>Pseudarthrobacter</taxon>
    </lineage>
</organism>
<accession>A0ABU0PM90</accession>
<dbReference type="Pfam" id="PF00356">
    <property type="entry name" value="LacI"/>
    <property type="match status" value="1"/>
</dbReference>
<evidence type="ECO:0000313" key="5">
    <source>
        <dbReference type="EMBL" id="MDQ0675088.1"/>
    </source>
</evidence>
<dbReference type="PANTHER" id="PTHR30146">
    <property type="entry name" value="LACI-RELATED TRANSCRIPTIONAL REPRESSOR"/>
    <property type="match status" value="1"/>
</dbReference>
<dbReference type="InterPro" id="IPR000843">
    <property type="entry name" value="HTH_LacI"/>
</dbReference>
<gene>
    <name evidence="5" type="ORF">QFZ36_002649</name>
</gene>
<dbReference type="Gene3D" id="3.40.50.2300">
    <property type="match status" value="2"/>
</dbReference>
<dbReference type="SUPFAM" id="SSF47413">
    <property type="entry name" value="lambda repressor-like DNA-binding domains"/>
    <property type="match status" value="1"/>
</dbReference>
<dbReference type="CDD" id="cd01392">
    <property type="entry name" value="HTH_LacI"/>
    <property type="match status" value="1"/>
</dbReference>
<dbReference type="EMBL" id="JAUSXB010000001">
    <property type="protein sequence ID" value="MDQ0675088.1"/>
    <property type="molecule type" value="Genomic_DNA"/>
</dbReference>
<evidence type="ECO:0000256" key="1">
    <source>
        <dbReference type="ARBA" id="ARBA00023015"/>
    </source>
</evidence>
<keyword evidence="2" id="KW-0238">DNA-binding</keyword>
<dbReference type="Pfam" id="PF13377">
    <property type="entry name" value="Peripla_BP_3"/>
    <property type="match status" value="1"/>
</dbReference>
<dbReference type="PANTHER" id="PTHR30146:SF138">
    <property type="entry name" value="TRANSCRIPTIONAL REGULATORY PROTEIN"/>
    <property type="match status" value="1"/>
</dbReference>
<comment type="caution">
    <text evidence="5">The sequence shown here is derived from an EMBL/GenBank/DDBJ whole genome shotgun (WGS) entry which is preliminary data.</text>
</comment>
<protein>
    <submittedName>
        <fullName evidence="5">LacI family transcriptional regulator</fullName>
    </submittedName>
</protein>
<dbReference type="PRINTS" id="PR00036">
    <property type="entry name" value="HTHLACI"/>
</dbReference>